<dbReference type="SUPFAM" id="SSF56672">
    <property type="entry name" value="DNA/RNA polymerases"/>
    <property type="match status" value="1"/>
</dbReference>
<name>A0AA38T974_9ASTR</name>
<dbReference type="EMBL" id="JARYMX010000004">
    <property type="protein sequence ID" value="KAJ9552693.1"/>
    <property type="molecule type" value="Genomic_DNA"/>
</dbReference>
<dbReference type="Proteomes" id="UP001172457">
    <property type="component" value="Chromosome 4"/>
</dbReference>
<evidence type="ECO:0000313" key="3">
    <source>
        <dbReference type="EMBL" id="KAJ9552693.1"/>
    </source>
</evidence>
<protein>
    <recommendedName>
        <fullName evidence="5">Retrovirus-related Pol polyprotein from transposon TNT 1-94</fullName>
    </recommendedName>
</protein>
<organism evidence="3 4">
    <name type="scientific">Centaurea solstitialis</name>
    <name type="common">yellow star-thistle</name>
    <dbReference type="NCBI Taxonomy" id="347529"/>
    <lineage>
        <taxon>Eukaryota</taxon>
        <taxon>Viridiplantae</taxon>
        <taxon>Streptophyta</taxon>
        <taxon>Embryophyta</taxon>
        <taxon>Tracheophyta</taxon>
        <taxon>Spermatophyta</taxon>
        <taxon>Magnoliopsida</taxon>
        <taxon>eudicotyledons</taxon>
        <taxon>Gunneridae</taxon>
        <taxon>Pentapetalae</taxon>
        <taxon>asterids</taxon>
        <taxon>campanulids</taxon>
        <taxon>Asterales</taxon>
        <taxon>Asteraceae</taxon>
        <taxon>Carduoideae</taxon>
        <taxon>Cardueae</taxon>
        <taxon>Centaureinae</taxon>
        <taxon>Centaurea</taxon>
    </lineage>
</organism>
<dbReference type="Pfam" id="PF07727">
    <property type="entry name" value="RVT_2"/>
    <property type="match status" value="1"/>
</dbReference>
<dbReference type="InterPro" id="IPR013103">
    <property type="entry name" value="RVT_2"/>
</dbReference>
<keyword evidence="4" id="KW-1185">Reference proteome</keyword>
<feature type="domain" description="Reverse transcriptase Ty1/copia-type" evidence="1">
    <location>
        <begin position="208"/>
        <end position="443"/>
    </location>
</feature>
<evidence type="ECO:0000259" key="1">
    <source>
        <dbReference type="Pfam" id="PF07727"/>
    </source>
</evidence>
<dbReference type="Pfam" id="PF25597">
    <property type="entry name" value="SH3_retrovirus"/>
    <property type="match status" value="1"/>
</dbReference>
<dbReference type="AlphaFoldDB" id="A0AA38T974"/>
<accession>A0AA38T974</accession>
<gene>
    <name evidence="3" type="ORF">OSB04_016738</name>
</gene>
<reference evidence="3" key="1">
    <citation type="submission" date="2023-03" db="EMBL/GenBank/DDBJ databases">
        <title>Chromosome-scale reference genome and RAD-based genetic map of yellow starthistle (Centaurea solstitialis) reveal putative structural variation and QTLs associated with invader traits.</title>
        <authorList>
            <person name="Reatini B."/>
            <person name="Cang F.A."/>
            <person name="Jiang Q."/>
            <person name="Mckibben M.T.W."/>
            <person name="Barker M.S."/>
            <person name="Rieseberg L.H."/>
            <person name="Dlugosch K.M."/>
        </authorList>
    </citation>
    <scope>NUCLEOTIDE SEQUENCE</scope>
    <source>
        <strain evidence="3">CAN-66</strain>
        <tissue evidence="3">Leaf</tissue>
    </source>
</reference>
<sequence>MNSLVFSHRWLYLLTLWNNKDNLGKFDSKSDDGIFLEYSSISRAYRVFNKRRQTEINQWVDSYFDVPNPPTTDPSTSTNIPDAFEETPNTPSDPILSVINVVPISQVAPSTFEIGMKTLLYNSLNLFFNKIISLINQYLKHLLHRLSLFKLIPSLLLFAGPEVIPLTKFLIILAQVFKLDINLKIGDAHFDPNWITSMQEELAEFIRNNVWELTSRPRKRTIFRNKFDEHGIVICNKARLVAQGYRQEADIDYDETFAPIARLKAIRLFLAFKAHKNFHVFQMDVKFLNGNLPEEVYVAQTPGFADPKYPDHVYKLNKALYGLKQSPRAWYDTLSTFLLSKGFEHGKIDSTLFLKKHKKHIILVQIYVDDIIFGSTKPKLCKKFELLMKSEYKMSMMGELTYFLGLQFKQSKKGIFINHGKYVFDMLKKFDLINCTPMKTPMAPPLKLDKDVNGKSLDVTL</sequence>
<dbReference type="InterPro" id="IPR057670">
    <property type="entry name" value="SH3_retrovirus"/>
</dbReference>
<proteinExistence type="predicted"/>
<evidence type="ECO:0000313" key="4">
    <source>
        <dbReference type="Proteomes" id="UP001172457"/>
    </source>
</evidence>
<feature type="domain" description="Retroviral polymerase SH3-like" evidence="2">
    <location>
        <begin position="18"/>
        <end position="53"/>
    </location>
</feature>
<evidence type="ECO:0000259" key="2">
    <source>
        <dbReference type="Pfam" id="PF25597"/>
    </source>
</evidence>
<comment type="caution">
    <text evidence="3">The sequence shown here is derived from an EMBL/GenBank/DDBJ whole genome shotgun (WGS) entry which is preliminary data.</text>
</comment>
<evidence type="ECO:0008006" key="5">
    <source>
        <dbReference type="Google" id="ProtNLM"/>
    </source>
</evidence>
<dbReference type="InterPro" id="IPR043502">
    <property type="entry name" value="DNA/RNA_pol_sf"/>
</dbReference>